<organism evidence="1">
    <name type="scientific">Arundo donax</name>
    <name type="common">Giant reed</name>
    <name type="synonym">Donax arundinaceus</name>
    <dbReference type="NCBI Taxonomy" id="35708"/>
    <lineage>
        <taxon>Eukaryota</taxon>
        <taxon>Viridiplantae</taxon>
        <taxon>Streptophyta</taxon>
        <taxon>Embryophyta</taxon>
        <taxon>Tracheophyta</taxon>
        <taxon>Spermatophyta</taxon>
        <taxon>Magnoliopsida</taxon>
        <taxon>Liliopsida</taxon>
        <taxon>Poales</taxon>
        <taxon>Poaceae</taxon>
        <taxon>PACMAD clade</taxon>
        <taxon>Arundinoideae</taxon>
        <taxon>Arundineae</taxon>
        <taxon>Arundo</taxon>
    </lineage>
</organism>
<reference evidence="1" key="2">
    <citation type="journal article" date="2015" name="Data Brief">
        <title>Shoot transcriptome of the giant reed, Arundo donax.</title>
        <authorList>
            <person name="Barrero R.A."/>
            <person name="Guerrero F.D."/>
            <person name="Moolhuijzen P."/>
            <person name="Goolsby J.A."/>
            <person name="Tidwell J."/>
            <person name="Bellgard S.E."/>
            <person name="Bellgard M.I."/>
        </authorList>
    </citation>
    <scope>NUCLEOTIDE SEQUENCE</scope>
    <source>
        <tissue evidence="1">Shoot tissue taken approximately 20 cm above the soil surface</tissue>
    </source>
</reference>
<evidence type="ECO:0000313" key="1">
    <source>
        <dbReference type="EMBL" id="JAD51346.1"/>
    </source>
</evidence>
<proteinExistence type="predicted"/>
<reference evidence="1" key="1">
    <citation type="submission" date="2014-09" db="EMBL/GenBank/DDBJ databases">
        <authorList>
            <person name="Magalhaes I.L.F."/>
            <person name="Oliveira U."/>
            <person name="Santos F.R."/>
            <person name="Vidigal T.H.D.A."/>
            <person name="Brescovit A.D."/>
            <person name="Santos A.J."/>
        </authorList>
    </citation>
    <scope>NUCLEOTIDE SEQUENCE</scope>
    <source>
        <tissue evidence="1">Shoot tissue taken approximately 20 cm above the soil surface</tissue>
    </source>
</reference>
<dbReference type="EMBL" id="GBRH01246549">
    <property type="protein sequence ID" value="JAD51346.1"/>
    <property type="molecule type" value="Transcribed_RNA"/>
</dbReference>
<sequence>MPVSLSPLHKSIKEFKGAVLKLCLNWRLDRHGRFGPLGETIP</sequence>
<name>A0A0A9AJK2_ARUDO</name>
<accession>A0A0A9AJK2</accession>
<dbReference type="AlphaFoldDB" id="A0A0A9AJK2"/>
<protein>
    <submittedName>
        <fullName evidence="1">Uncharacterized protein</fullName>
    </submittedName>
</protein>